<keyword evidence="1" id="KW-0472">Membrane</keyword>
<sequence>MVMIVLMIVLMIVVIMLMIGVIVAHPALLAARSVHPPRGRRQSGCADPIRPSCRALCLNSLSRSGAFGIGSEFYRYRR</sequence>
<gene>
    <name evidence="2" type="ORF">GGQ91_001981</name>
</gene>
<organism evidence="2 3">
    <name type="scientific">Methylobacterium fujisawaense</name>
    <dbReference type="NCBI Taxonomy" id="107400"/>
    <lineage>
        <taxon>Bacteria</taxon>
        <taxon>Pseudomonadati</taxon>
        <taxon>Pseudomonadota</taxon>
        <taxon>Alphaproteobacteria</taxon>
        <taxon>Hyphomicrobiales</taxon>
        <taxon>Methylobacteriaceae</taxon>
        <taxon>Methylobacterium</taxon>
    </lineage>
</organism>
<protein>
    <recommendedName>
        <fullName evidence="4">Secreted protein</fullName>
    </recommendedName>
</protein>
<evidence type="ECO:0000256" key="1">
    <source>
        <dbReference type="SAM" id="Phobius"/>
    </source>
</evidence>
<evidence type="ECO:0000313" key="3">
    <source>
        <dbReference type="Proteomes" id="UP000565455"/>
    </source>
</evidence>
<proteinExistence type="predicted"/>
<evidence type="ECO:0000313" key="2">
    <source>
        <dbReference type="EMBL" id="MBA9062593.1"/>
    </source>
</evidence>
<keyword evidence="1" id="KW-0812">Transmembrane</keyword>
<dbReference type="EMBL" id="JACJIM010000003">
    <property type="protein sequence ID" value="MBA9062593.1"/>
    <property type="molecule type" value="Genomic_DNA"/>
</dbReference>
<accession>A0ABR6D937</accession>
<comment type="caution">
    <text evidence="2">The sequence shown here is derived from an EMBL/GenBank/DDBJ whole genome shotgun (WGS) entry which is preliminary data.</text>
</comment>
<name>A0ABR6D937_9HYPH</name>
<evidence type="ECO:0008006" key="4">
    <source>
        <dbReference type="Google" id="ProtNLM"/>
    </source>
</evidence>
<reference evidence="2 3" key="1">
    <citation type="submission" date="2020-08" db="EMBL/GenBank/DDBJ databases">
        <title>Genomic Encyclopedia of Type Strains, Phase IV (KMG-IV): sequencing the most valuable type-strain genomes for metagenomic binning, comparative biology and taxonomic classification.</title>
        <authorList>
            <person name="Goeker M."/>
        </authorList>
    </citation>
    <scope>NUCLEOTIDE SEQUENCE [LARGE SCALE GENOMIC DNA]</scope>
    <source>
        <strain evidence="2 3">DSM 5686</strain>
    </source>
</reference>
<keyword evidence="1" id="KW-1133">Transmembrane helix</keyword>
<keyword evidence="3" id="KW-1185">Reference proteome</keyword>
<feature type="transmembrane region" description="Helical" evidence="1">
    <location>
        <begin position="6"/>
        <end position="31"/>
    </location>
</feature>
<dbReference type="Proteomes" id="UP000565455">
    <property type="component" value="Unassembled WGS sequence"/>
</dbReference>